<comment type="caution">
    <text evidence="1">The sequence shown here is derived from an EMBL/GenBank/DDBJ whole genome shotgun (WGS) entry which is preliminary data.</text>
</comment>
<gene>
    <name evidence="1" type="ORF">A2931_02560</name>
</gene>
<name>A0A1G2EYU0_9BACT</name>
<organism evidence="1 2">
    <name type="scientific">Candidatus Niyogibacteria bacterium RIFCSPLOWO2_01_FULL_45_48</name>
    <dbReference type="NCBI Taxonomy" id="1801724"/>
    <lineage>
        <taxon>Bacteria</taxon>
        <taxon>Candidatus Niyogiibacteriota</taxon>
    </lineage>
</organism>
<evidence type="ECO:0008006" key="3">
    <source>
        <dbReference type="Google" id="ProtNLM"/>
    </source>
</evidence>
<evidence type="ECO:0000313" key="2">
    <source>
        <dbReference type="Proteomes" id="UP000177486"/>
    </source>
</evidence>
<reference evidence="1 2" key="1">
    <citation type="journal article" date="2016" name="Nat. Commun.">
        <title>Thousands of microbial genomes shed light on interconnected biogeochemical processes in an aquifer system.</title>
        <authorList>
            <person name="Anantharaman K."/>
            <person name="Brown C.T."/>
            <person name="Hug L.A."/>
            <person name="Sharon I."/>
            <person name="Castelle C.J."/>
            <person name="Probst A.J."/>
            <person name="Thomas B.C."/>
            <person name="Singh A."/>
            <person name="Wilkins M.J."/>
            <person name="Karaoz U."/>
            <person name="Brodie E.L."/>
            <person name="Williams K.H."/>
            <person name="Hubbard S.S."/>
            <person name="Banfield J.F."/>
        </authorList>
    </citation>
    <scope>NUCLEOTIDE SEQUENCE [LARGE SCALE GENOMIC DNA]</scope>
</reference>
<dbReference type="EMBL" id="MHMQ01000010">
    <property type="protein sequence ID" value="OGZ30969.1"/>
    <property type="molecule type" value="Genomic_DNA"/>
</dbReference>
<sequence length="571" mass="66872">MTDKETMVCQNCKQNFVIEPEDFEFYEKIKVPAPTWCPKCRFQRRLSFWNLINLHKRRCDLCGKDMVTNISSDKPFRVYCPDCWWSDKWDAYEYGRDYDFSRPFFEQFKELLHEAPLLGLAIDPDVVKDSPYNNNAGHLKNCYLLFHAYLNKDSAYGAVLWHNESVMDCAFMHTNELLYDCMHSHKCSKCVGSKRQAIESRECFFCRDVINSQNCFASANLHNKKYYIFNKPYSKEDYFKEIAKYDLGSYKTYQEVKKLAEEHWKKFPPKPRYDNFSVNSTGDFIFYSKNCKECFEVVGTEDSKYMFLVSDGPVKDCYDISASWGDNFSLSYESVISGNHTSGIRFCQGAGMGIQNAEYSHHSLLKGSNHFGCVSVKGGDHIILNKRYSEKEFAELREKIVKHMNNAPYVDKKGRVYRYGEFFPPELSVFGYNETIAQNAFPLTKKEAEEQGYQWHGENRREYQTTKKAIDLPDHTKEAPDSVLNEILECSKCGRGYKIIHMELKFLREMNLPLPRECPICRINEKFSFHIKSLRILKRVCSKCATIFETSYSEDETPYILCKDCYQKEVI</sequence>
<evidence type="ECO:0000313" key="1">
    <source>
        <dbReference type="EMBL" id="OGZ30969.1"/>
    </source>
</evidence>
<dbReference type="AlphaFoldDB" id="A0A1G2EYU0"/>
<accession>A0A1G2EYU0</accession>
<proteinExistence type="predicted"/>
<dbReference type="Proteomes" id="UP000177486">
    <property type="component" value="Unassembled WGS sequence"/>
</dbReference>
<protein>
    <recommendedName>
        <fullName evidence="3">Zinc-binding domain-containing protein</fullName>
    </recommendedName>
</protein>